<dbReference type="InterPro" id="IPR006840">
    <property type="entry name" value="ChaC"/>
</dbReference>
<dbReference type="PANTHER" id="PTHR12192:SF2">
    <property type="entry name" value="GLUTATHIONE-SPECIFIC GAMMA-GLUTAMYLCYCLOTRANSFERASE 2"/>
    <property type="match status" value="1"/>
</dbReference>
<dbReference type="GO" id="GO:0005737">
    <property type="term" value="C:cytoplasm"/>
    <property type="evidence" value="ECO:0007669"/>
    <property type="project" value="TreeGrafter"/>
</dbReference>
<dbReference type="AlphaFoldDB" id="A0A3P3Y732"/>
<evidence type="ECO:0000313" key="3">
    <source>
        <dbReference type="EMBL" id="SPQ95986.1"/>
    </source>
</evidence>
<dbReference type="Gene3D" id="3.10.490.10">
    <property type="entry name" value="Gamma-glutamyl cyclotransferase-like"/>
    <property type="match status" value="1"/>
</dbReference>
<keyword evidence="3" id="KW-0496">Mitochondrion</keyword>
<dbReference type="GO" id="GO:0061928">
    <property type="term" value="F:glutathione specific gamma-glutamylcyclotransferase activity"/>
    <property type="evidence" value="ECO:0007669"/>
    <property type="project" value="UniProtKB-EC"/>
</dbReference>
<geneLocation type="mitochondrion" evidence="3"/>
<dbReference type="InterPro" id="IPR036568">
    <property type="entry name" value="GGCT-like_sf"/>
</dbReference>
<proteinExistence type="predicted"/>
<organism evidence="3 4">
    <name type="scientific">Plasmodiophora brassicae</name>
    <name type="common">Clubroot disease agent</name>
    <dbReference type="NCBI Taxonomy" id="37360"/>
    <lineage>
        <taxon>Eukaryota</taxon>
        <taxon>Sar</taxon>
        <taxon>Rhizaria</taxon>
        <taxon>Endomyxa</taxon>
        <taxon>Phytomyxea</taxon>
        <taxon>Plasmodiophorida</taxon>
        <taxon>Plasmodiophoridae</taxon>
        <taxon>Plasmodiophora</taxon>
    </lineage>
</organism>
<dbReference type="InterPro" id="IPR013024">
    <property type="entry name" value="GGCT-like"/>
</dbReference>
<protein>
    <recommendedName>
        <fullName evidence="1">glutathione-specific gamma-glutamylcyclotransferase</fullName>
        <ecNumber evidence="1">4.3.2.7</ecNumber>
    </recommendedName>
</protein>
<evidence type="ECO:0000313" key="4">
    <source>
        <dbReference type="Proteomes" id="UP000290189"/>
    </source>
</evidence>
<evidence type="ECO:0000256" key="2">
    <source>
        <dbReference type="ARBA" id="ARBA00023239"/>
    </source>
</evidence>
<gene>
    <name evidence="3" type="ORF">PLBR_LOCUS3201</name>
</gene>
<accession>A0A3P3Y732</accession>
<dbReference type="SUPFAM" id="SSF110857">
    <property type="entry name" value="Gamma-glutamyl cyclotransferase-like"/>
    <property type="match status" value="1"/>
</dbReference>
<sequence length="271" mass="30180">MDDDPVPVDVTLIRVTMSLTSRSCRVSQHCPLLLPAMAIRDEASPASRKRFAKTMDGGPAEWAVDGALGSDGGVGGVGVWIFGYGSLIWRPSFPFVERRWGYLPGWARRFYQGSTDHRGTEQSPGRVVTLLPEPDNVVWGIAYRIKDDDRDRVLSYLGVREQNGYDVRSLDVVLREGDRTVQALVYLATPGNVHYLGPAPLEDMALQISGAHGPSGANAEYLLELAAHLTEIGVHDEHVHELADRVRIHQRTRMPFYDPLRLPLFHRTSTN</sequence>
<dbReference type="GO" id="GO:0006751">
    <property type="term" value="P:glutathione catabolic process"/>
    <property type="evidence" value="ECO:0007669"/>
    <property type="project" value="InterPro"/>
</dbReference>
<name>A0A3P3Y732_PLABS</name>
<dbReference type="Proteomes" id="UP000290189">
    <property type="component" value="Unassembled WGS sequence"/>
</dbReference>
<keyword evidence="2" id="KW-0456">Lyase</keyword>
<dbReference type="EC" id="4.3.2.7" evidence="1"/>
<dbReference type="EMBL" id="OVEO01000005">
    <property type="protein sequence ID" value="SPQ95986.1"/>
    <property type="molecule type" value="Genomic_DNA"/>
</dbReference>
<dbReference type="PANTHER" id="PTHR12192">
    <property type="entry name" value="CATION TRANSPORT PROTEIN CHAC-RELATED"/>
    <property type="match status" value="1"/>
</dbReference>
<reference evidence="3 4" key="1">
    <citation type="submission" date="2018-03" db="EMBL/GenBank/DDBJ databases">
        <authorList>
            <person name="Fogelqvist J."/>
        </authorList>
    </citation>
    <scope>NUCLEOTIDE SEQUENCE [LARGE SCALE GENOMIC DNA]</scope>
</reference>
<dbReference type="Pfam" id="PF04752">
    <property type="entry name" value="ChaC"/>
    <property type="match status" value="1"/>
</dbReference>
<dbReference type="CDD" id="cd06661">
    <property type="entry name" value="GGCT_like"/>
    <property type="match status" value="1"/>
</dbReference>
<evidence type="ECO:0000256" key="1">
    <source>
        <dbReference type="ARBA" id="ARBA00012344"/>
    </source>
</evidence>